<evidence type="ECO:0000256" key="7">
    <source>
        <dbReference type="ARBA" id="ARBA00054210"/>
    </source>
</evidence>
<keyword evidence="4" id="KW-0238">DNA-binding</keyword>
<evidence type="ECO:0000313" key="11">
    <source>
        <dbReference type="EMBL" id="JAV22915.1"/>
    </source>
</evidence>
<accession>A0A1Q3F5R7</accession>
<dbReference type="EMBL" id="GFDL01012130">
    <property type="protein sequence ID" value="JAV22915.1"/>
    <property type="molecule type" value="Transcribed_RNA"/>
</dbReference>
<dbReference type="Pfam" id="PF14520">
    <property type="entry name" value="HHH_5"/>
    <property type="match status" value="1"/>
</dbReference>
<dbReference type="GO" id="GO:0070522">
    <property type="term" value="C:ERCC4-ERCC1 complex"/>
    <property type="evidence" value="ECO:0007669"/>
    <property type="project" value="TreeGrafter"/>
</dbReference>
<protein>
    <recommendedName>
        <fullName evidence="8">DNA excision repair protein ERCC-1</fullName>
    </recommendedName>
</protein>
<evidence type="ECO:0000256" key="3">
    <source>
        <dbReference type="ARBA" id="ARBA00022763"/>
    </source>
</evidence>
<proteinExistence type="inferred from homology"/>
<feature type="region of interest" description="Disordered" evidence="9">
    <location>
        <begin position="26"/>
        <end position="51"/>
    </location>
</feature>
<dbReference type="GO" id="GO:0070914">
    <property type="term" value="P:UV-damage excision repair"/>
    <property type="evidence" value="ECO:0007669"/>
    <property type="project" value="TreeGrafter"/>
</dbReference>
<dbReference type="CDD" id="cd22325">
    <property type="entry name" value="ERCC1_C-like"/>
    <property type="match status" value="1"/>
</dbReference>
<dbReference type="GO" id="GO:0003697">
    <property type="term" value="F:single-stranded DNA binding"/>
    <property type="evidence" value="ECO:0007669"/>
    <property type="project" value="TreeGrafter"/>
</dbReference>
<dbReference type="NCBIfam" id="TIGR00597">
    <property type="entry name" value="rad10"/>
    <property type="match status" value="1"/>
</dbReference>
<evidence type="ECO:0000256" key="1">
    <source>
        <dbReference type="ARBA" id="ARBA00004123"/>
    </source>
</evidence>
<dbReference type="AlphaFoldDB" id="A0A1Q3F5R7"/>
<dbReference type="Gene3D" id="3.40.50.10130">
    <property type="match status" value="1"/>
</dbReference>
<dbReference type="GO" id="GO:0004519">
    <property type="term" value="F:endonuclease activity"/>
    <property type="evidence" value="ECO:0007669"/>
    <property type="project" value="UniProtKB-KW"/>
</dbReference>
<keyword evidence="6" id="KW-0539">Nucleus</keyword>
<dbReference type="GO" id="GO:0006302">
    <property type="term" value="P:double-strand break repair"/>
    <property type="evidence" value="ECO:0007669"/>
    <property type="project" value="UniProtKB-ARBA"/>
</dbReference>
<evidence type="ECO:0000256" key="6">
    <source>
        <dbReference type="ARBA" id="ARBA00023242"/>
    </source>
</evidence>
<comment type="similarity">
    <text evidence="2">Belongs to the ERCC1/RAD10/SWI10 family.</text>
</comment>
<keyword evidence="11" id="KW-0255">Endonuclease</keyword>
<evidence type="ECO:0000256" key="2">
    <source>
        <dbReference type="ARBA" id="ARBA00008283"/>
    </source>
</evidence>
<comment type="function">
    <text evidence="7">Non-catalytic component of a structure-specific DNA repair endonuclease responsible for the 5'-incision during DNA repair. Responsible, in conjunction with SLX4, for the first step in the repair of interstrand cross-links (ICL). Participates in the processing of anaphase bridge-generating DNA structures, which consist in incompletely processed DNA lesions arising during S or G2 phase, and can result in cytokinesis failure. Also required for homology-directed repair (HDR) of DNA double-strand breaks, in conjunction with SLX4.</text>
</comment>
<organism evidence="11">
    <name type="scientific">Culex tarsalis</name>
    <name type="common">Encephalitis mosquito</name>
    <dbReference type="NCBI Taxonomy" id="7177"/>
    <lineage>
        <taxon>Eukaryota</taxon>
        <taxon>Metazoa</taxon>
        <taxon>Ecdysozoa</taxon>
        <taxon>Arthropoda</taxon>
        <taxon>Hexapoda</taxon>
        <taxon>Insecta</taxon>
        <taxon>Pterygota</taxon>
        <taxon>Neoptera</taxon>
        <taxon>Endopterygota</taxon>
        <taxon>Diptera</taxon>
        <taxon>Nematocera</taxon>
        <taxon>Culicoidea</taxon>
        <taxon>Culicidae</taxon>
        <taxon>Culicinae</taxon>
        <taxon>Culicini</taxon>
        <taxon>Culex</taxon>
        <taxon>Culex</taxon>
    </lineage>
</organism>
<evidence type="ECO:0000256" key="9">
    <source>
        <dbReference type="SAM" id="MobiDB-lite"/>
    </source>
</evidence>
<keyword evidence="5" id="KW-0234">DNA repair</keyword>
<keyword evidence="11" id="KW-0540">Nuclease</keyword>
<dbReference type="Pfam" id="PF03834">
    <property type="entry name" value="Rad10"/>
    <property type="match status" value="1"/>
</dbReference>
<dbReference type="Gene3D" id="1.10.150.20">
    <property type="entry name" value="5' to 3' exonuclease, C-terminal subdomain"/>
    <property type="match status" value="1"/>
</dbReference>
<dbReference type="InterPro" id="IPR004579">
    <property type="entry name" value="ERCC1/RAD10/SWI10"/>
</dbReference>
<dbReference type="SUPFAM" id="SSF52980">
    <property type="entry name" value="Restriction endonuclease-like"/>
    <property type="match status" value="1"/>
</dbReference>
<dbReference type="GO" id="GO:0006312">
    <property type="term" value="P:mitotic recombination"/>
    <property type="evidence" value="ECO:0007669"/>
    <property type="project" value="TreeGrafter"/>
</dbReference>
<dbReference type="PANTHER" id="PTHR12749">
    <property type="entry name" value="EXCISION REPAIR CROSS-COMPLEMENTING 1 ERCC1"/>
    <property type="match status" value="1"/>
</dbReference>
<dbReference type="GO" id="GO:0003684">
    <property type="term" value="F:damaged DNA binding"/>
    <property type="evidence" value="ECO:0007669"/>
    <property type="project" value="InterPro"/>
</dbReference>
<evidence type="ECO:0000259" key="10">
    <source>
        <dbReference type="Pfam" id="PF03834"/>
    </source>
</evidence>
<dbReference type="FunFam" id="1.10.150.20:FF:000017">
    <property type="entry name" value="DNA excision repair protein ERCC-1"/>
    <property type="match status" value="1"/>
</dbReference>
<evidence type="ECO:0000256" key="8">
    <source>
        <dbReference type="ARBA" id="ARBA00071993"/>
    </source>
</evidence>
<keyword evidence="3" id="KW-0227">DNA damage</keyword>
<dbReference type="SUPFAM" id="SSF47781">
    <property type="entry name" value="RuvA domain 2-like"/>
    <property type="match status" value="1"/>
</dbReference>
<evidence type="ECO:0000256" key="4">
    <source>
        <dbReference type="ARBA" id="ARBA00023125"/>
    </source>
</evidence>
<dbReference type="InterPro" id="IPR011335">
    <property type="entry name" value="Restrct_endonuc-II-like"/>
</dbReference>
<dbReference type="PANTHER" id="PTHR12749:SF0">
    <property type="entry name" value="DNA EXCISION REPAIR PROTEIN ERCC-1"/>
    <property type="match status" value="1"/>
</dbReference>
<feature type="domain" description="ERCC1-like central" evidence="10">
    <location>
        <begin position="54"/>
        <end position="166"/>
    </location>
</feature>
<dbReference type="InterPro" id="IPR047260">
    <property type="entry name" value="ERCC1-like_central_dom"/>
</dbReference>
<reference evidence="11" key="1">
    <citation type="submission" date="2017-01" db="EMBL/GenBank/DDBJ databases">
        <title>A deep insight into the sialotranscriptome of adult male and female Cluex tarsalis mosquitoes.</title>
        <authorList>
            <person name="Ribeiro J.M."/>
            <person name="Moreira F."/>
            <person name="Bernard K.A."/>
            <person name="Calvo E."/>
        </authorList>
    </citation>
    <scope>NUCLEOTIDE SEQUENCE</scope>
    <source>
        <strain evidence="11">Kern County</strain>
        <tissue evidence="11">Salivary glands</tissue>
    </source>
</reference>
<evidence type="ECO:0000256" key="5">
    <source>
        <dbReference type="ARBA" id="ARBA00023204"/>
    </source>
</evidence>
<keyword evidence="11" id="KW-0378">Hydrolase</keyword>
<dbReference type="FunFam" id="3.40.50.10130:FF:000001">
    <property type="entry name" value="DNA excision repair protein ERCC-1"/>
    <property type="match status" value="1"/>
</dbReference>
<dbReference type="GO" id="GO:0006289">
    <property type="term" value="P:nucleotide-excision repair"/>
    <property type="evidence" value="ECO:0007669"/>
    <property type="project" value="UniProtKB-ARBA"/>
</dbReference>
<dbReference type="GO" id="GO:0032204">
    <property type="term" value="P:regulation of telomere maintenance"/>
    <property type="evidence" value="ECO:0007669"/>
    <property type="project" value="UniProtKB-ARBA"/>
</dbReference>
<name>A0A1Q3F5R7_CULTA</name>
<sequence>MSIPNDSMDDDDLLANLVLPSPPKKAAIADEAGGNNSSEAAKPVQSKPNKGNYILVNPKQRGNPLLKSIQNVAWEYDDIVPDYVVGATACILFISLRYHNLNPDYIHGRLKQLGKMFELRVLLVQVDIPEPHNALKHLTRICLLADLTLMLAWNAEEAGKIVETYKVMEHKPPDAIMERPEKYPYQKMVSALTSIKPVNKTDAMTLMQNYGTLANMINSSEEKLAQCPGFGARKAKKLHKTFNESFLKK</sequence>
<dbReference type="InterPro" id="IPR010994">
    <property type="entry name" value="RuvA_2-like"/>
</dbReference>
<comment type="subcellular location">
    <subcellularLocation>
        <location evidence="1">Nucleus</location>
    </subcellularLocation>
</comment>
<dbReference type="GO" id="GO:0000110">
    <property type="term" value="C:nucleotide-excision repair factor 1 complex"/>
    <property type="evidence" value="ECO:0007669"/>
    <property type="project" value="TreeGrafter"/>
</dbReference>